<dbReference type="GO" id="GO:0003677">
    <property type="term" value="F:DNA binding"/>
    <property type="evidence" value="ECO:0007669"/>
    <property type="project" value="UniProtKB-KW"/>
</dbReference>
<dbReference type="EMBL" id="FOMR01000005">
    <property type="protein sequence ID" value="SFD90473.1"/>
    <property type="molecule type" value="Genomic_DNA"/>
</dbReference>
<gene>
    <name evidence="6" type="ORF">SAMN05216238_105222</name>
</gene>
<dbReference type="SUPFAM" id="SSF53697">
    <property type="entry name" value="SIS domain"/>
    <property type="match status" value="1"/>
</dbReference>
<dbReference type="GO" id="GO:1901135">
    <property type="term" value="P:carbohydrate derivative metabolic process"/>
    <property type="evidence" value="ECO:0007669"/>
    <property type="project" value="InterPro"/>
</dbReference>
<dbReference type="InterPro" id="IPR036388">
    <property type="entry name" value="WH-like_DNA-bd_sf"/>
</dbReference>
<keyword evidence="3" id="KW-0804">Transcription</keyword>
<dbReference type="Pfam" id="PF01380">
    <property type="entry name" value="SIS"/>
    <property type="match status" value="1"/>
</dbReference>
<dbReference type="Pfam" id="PF01418">
    <property type="entry name" value="HTH_6"/>
    <property type="match status" value="1"/>
</dbReference>
<keyword evidence="2 6" id="KW-0238">DNA-binding</keyword>
<accession>A0A1I1WAN9</accession>
<feature type="domain" description="HTH rpiR-type" evidence="4">
    <location>
        <begin position="12"/>
        <end position="88"/>
    </location>
</feature>
<evidence type="ECO:0000256" key="2">
    <source>
        <dbReference type="ARBA" id="ARBA00023125"/>
    </source>
</evidence>
<dbReference type="PROSITE" id="PS51071">
    <property type="entry name" value="HTH_RPIR"/>
    <property type="match status" value="1"/>
</dbReference>
<evidence type="ECO:0000313" key="7">
    <source>
        <dbReference type="Proteomes" id="UP000199474"/>
    </source>
</evidence>
<keyword evidence="7" id="KW-1185">Reference proteome</keyword>
<protein>
    <submittedName>
        <fullName evidence="6">DNA-binding transcriptional regulator, MurR/RpiR family, contains HTH and SIS domains</fullName>
    </submittedName>
</protein>
<evidence type="ECO:0000259" key="5">
    <source>
        <dbReference type="PROSITE" id="PS51464"/>
    </source>
</evidence>
<dbReference type="PANTHER" id="PTHR30514">
    <property type="entry name" value="GLUCOKINASE"/>
    <property type="match status" value="1"/>
</dbReference>
<reference evidence="7" key="1">
    <citation type="submission" date="2016-10" db="EMBL/GenBank/DDBJ databases">
        <authorList>
            <person name="Varghese N."/>
            <person name="Submissions S."/>
        </authorList>
    </citation>
    <scope>NUCLEOTIDE SEQUENCE [LARGE SCALE GENOMIC DNA]</scope>
    <source>
        <strain evidence="7">DSM 22530</strain>
    </source>
</reference>
<dbReference type="SUPFAM" id="SSF46689">
    <property type="entry name" value="Homeodomain-like"/>
    <property type="match status" value="1"/>
</dbReference>
<evidence type="ECO:0000313" key="6">
    <source>
        <dbReference type="EMBL" id="SFD90473.1"/>
    </source>
</evidence>
<evidence type="ECO:0000259" key="4">
    <source>
        <dbReference type="PROSITE" id="PS51071"/>
    </source>
</evidence>
<dbReference type="Proteomes" id="UP000199474">
    <property type="component" value="Unassembled WGS sequence"/>
</dbReference>
<dbReference type="InterPro" id="IPR046348">
    <property type="entry name" value="SIS_dom_sf"/>
</dbReference>
<dbReference type="CDD" id="cd05013">
    <property type="entry name" value="SIS_RpiR"/>
    <property type="match status" value="1"/>
</dbReference>
<dbReference type="Gene3D" id="3.40.50.10490">
    <property type="entry name" value="Glucose-6-phosphate isomerase like protein, domain 1"/>
    <property type="match status" value="1"/>
</dbReference>
<dbReference type="InterPro" id="IPR000281">
    <property type="entry name" value="HTH_RpiR"/>
</dbReference>
<dbReference type="InterPro" id="IPR009057">
    <property type="entry name" value="Homeodomain-like_sf"/>
</dbReference>
<name>A0A1I1WAN9_9BACI</name>
<keyword evidence="1" id="KW-0805">Transcription regulation</keyword>
<dbReference type="STRING" id="640948.SAMN05216238_105222"/>
<sequence>MTRKEREFISSYNLKESLKEIQVSLPKKQKKLCHFIINNIDQVSTMTIQELSDKSGVGTTTILRLINKMGYKKYPHFKNDVIKYNFNTKDDTWWHLKKSLEEMDDAKNSLIKVGKSSIEDIESIMKEYDAEEYDTFLKLLLNAENVHFLGMRTSKSLALYFEMMLRGILDNLNQLSLNSDFIYDESLKFKEGDVLMVIALSPYSKQTIDFVTYCRDHMNINIAVITDLETCPLIQTSDAHLIAKQSNDRYSIVPAITLMESLIIDLGKRKPDSVEKISRLNRIHRENNITTS</sequence>
<dbReference type="OrthoDB" id="2405129at2"/>
<feature type="domain" description="SIS" evidence="5">
    <location>
        <begin position="136"/>
        <end position="274"/>
    </location>
</feature>
<proteinExistence type="predicted"/>
<dbReference type="GO" id="GO:0003700">
    <property type="term" value="F:DNA-binding transcription factor activity"/>
    <property type="evidence" value="ECO:0007669"/>
    <property type="project" value="InterPro"/>
</dbReference>
<evidence type="ECO:0000256" key="1">
    <source>
        <dbReference type="ARBA" id="ARBA00023015"/>
    </source>
</evidence>
<dbReference type="PROSITE" id="PS51464">
    <property type="entry name" value="SIS"/>
    <property type="match status" value="1"/>
</dbReference>
<organism evidence="6 7">
    <name type="scientific">Lentibacillus persicus</name>
    <dbReference type="NCBI Taxonomy" id="640948"/>
    <lineage>
        <taxon>Bacteria</taxon>
        <taxon>Bacillati</taxon>
        <taxon>Bacillota</taxon>
        <taxon>Bacilli</taxon>
        <taxon>Bacillales</taxon>
        <taxon>Bacillaceae</taxon>
        <taxon>Lentibacillus</taxon>
    </lineage>
</organism>
<evidence type="ECO:0000256" key="3">
    <source>
        <dbReference type="ARBA" id="ARBA00023163"/>
    </source>
</evidence>
<dbReference type="InterPro" id="IPR035472">
    <property type="entry name" value="RpiR-like_SIS"/>
</dbReference>
<dbReference type="GO" id="GO:0097367">
    <property type="term" value="F:carbohydrate derivative binding"/>
    <property type="evidence" value="ECO:0007669"/>
    <property type="project" value="InterPro"/>
</dbReference>
<dbReference type="PANTHER" id="PTHR30514:SF18">
    <property type="entry name" value="RPIR-FAMILY TRANSCRIPTIONAL REGULATOR"/>
    <property type="match status" value="1"/>
</dbReference>
<dbReference type="Gene3D" id="1.10.10.10">
    <property type="entry name" value="Winged helix-like DNA-binding domain superfamily/Winged helix DNA-binding domain"/>
    <property type="match status" value="1"/>
</dbReference>
<dbReference type="InterPro" id="IPR047640">
    <property type="entry name" value="RpiR-like"/>
</dbReference>
<dbReference type="AlphaFoldDB" id="A0A1I1WAN9"/>
<dbReference type="RefSeq" id="WP_090084543.1">
    <property type="nucleotide sequence ID" value="NZ_FOMR01000005.1"/>
</dbReference>
<dbReference type="InterPro" id="IPR001347">
    <property type="entry name" value="SIS_dom"/>
</dbReference>